<dbReference type="Gene3D" id="3.30.390.140">
    <property type="match status" value="1"/>
</dbReference>
<evidence type="ECO:0000256" key="2">
    <source>
        <dbReference type="ARBA" id="ARBA00011458"/>
    </source>
</evidence>
<dbReference type="Pfam" id="PF04839">
    <property type="entry name" value="PSRP-3_Ycf65"/>
    <property type="match status" value="1"/>
</dbReference>
<dbReference type="InterPro" id="IPR038447">
    <property type="entry name" value="PSRP-3/Ycf65_sf"/>
</dbReference>
<dbReference type="EMBL" id="JBFOLJ010000007">
    <property type="protein sequence ID" value="KAL2522363.1"/>
    <property type="molecule type" value="Genomic_DNA"/>
</dbReference>
<organism evidence="6 7">
    <name type="scientific">Forsythia ovata</name>
    <dbReference type="NCBI Taxonomy" id="205694"/>
    <lineage>
        <taxon>Eukaryota</taxon>
        <taxon>Viridiplantae</taxon>
        <taxon>Streptophyta</taxon>
        <taxon>Embryophyta</taxon>
        <taxon>Tracheophyta</taxon>
        <taxon>Spermatophyta</taxon>
        <taxon>Magnoliopsida</taxon>
        <taxon>eudicotyledons</taxon>
        <taxon>Gunneridae</taxon>
        <taxon>Pentapetalae</taxon>
        <taxon>asterids</taxon>
        <taxon>lamiids</taxon>
        <taxon>Lamiales</taxon>
        <taxon>Oleaceae</taxon>
        <taxon>Forsythieae</taxon>
        <taxon>Forsythia</taxon>
    </lineage>
</organism>
<sequence length="120" mass="13672">MNEGHGTIPLSPYYFWPRKDACEELKVMLDRKPWISNKHTVGLLNQSAHIINLWQHTTGTFNYPIQTALGPSSVVSRSECRIGPSFKTMFTPREVFAIVRGEDSRRNVVQESHPQKGSTM</sequence>
<dbReference type="GO" id="GO:0005840">
    <property type="term" value="C:ribosome"/>
    <property type="evidence" value="ECO:0007669"/>
    <property type="project" value="UniProtKB-KW"/>
</dbReference>
<protein>
    <recommendedName>
        <fullName evidence="5">30S ribosomal protein 3, chloroplastic</fullName>
    </recommendedName>
</protein>
<dbReference type="InterPro" id="IPR006924">
    <property type="entry name" value="Ribosomal_cS23-like"/>
</dbReference>
<name>A0ABD1UCW2_9LAMI</name>
<evidence type="ECO:0000256" key="1">
    <source>
        <dbReference type="ARBA" id="ARBA00008561"/>
    </source>
</evidence>
<keyword evidence="3" id="KW-0689">Ribosomal protein</keyword>
<dbReference type="PANTHER" id="PTHR35108">
    <property type="entry name" value="30S RIBOSOMAL PROTEIN 3, CHLOROPLASTIC"/>
    <property type="match status" value="1"/>
</dbReference>
<dbReference type="GO" id="GO:1990904">
    <property type="term" value="C:ribonucleoprotein complex"/>
    <property type="evidence" value="ECO:0007669"/>
    <property type="project" value="UniProtKB-KW"/>
</dbReference>
<keyword evidence="4" id="KW-0687">Ribonucleoprotein</keyword>
<dbReference type="Proteomes" id="UP001604277">
    <property type="component" value="Unassembled WGS sequence"/>
</dbReference>
<dbReference type="PANTHER" id="PTHR35108:SF1">
    <property type="entry name" value="OS04G0461100 PROTEIN"/>
    <property type="match status" value="1"/>
</dbReference>
<accession>A0ABD1UCW2</accession>
<evidence type="ECO:0000256" key="3">
    <source>
        <dbReference type="ARBA" id="ARBA00022980"/>
    </source>
</evidence>
<evidence type="ECO:0000256" key="4">
    <source>
        <dbReference type="ARBA" id="ARBA00023274"/>
    </source>
</evidence>
<comment type="caution">
    <text evidence="6">The sequence shown here is derived from an EMBL/GenBank/DDBJ whole genome shotgun (WGS) entry which is preliminary data.</text>
</comment>
<keyword evidence="7" id="KW-1185">Reference proteome</keyword>
<comment type="similarity">
    <text evidence="1">Belongs to the chloroplast-specific ribosomal protein cS23 family.</text>
</comment>
<comment type="subunit">
    <text evidence="2">Part of the 30S ribosomal subunit.</text>
</comment>
<evidence type="ECO:0000256" key="5">
    <source>
        <dbReference type="ARBA" id="ARBA00035379"/>
    </source>
</evidence>
<proteinExistence type="inferred from homology"/>
<reference evidence="7" key="1">
    <citation type="submission" date="2024-07" db="EMBL/GenBank/DDBJ databases">
        <title>Two chromosome-level genome assemblies of Korean endemic species Abeliophyllum distichum and Forsythia ovata (Oleaceae).</title>
        <authorList>
            <person name="Jang H."/>
        </authorList>
    </citation>
    <scope>NUCLEOTIDE SEQUENCE [LARGE SCALE GENOMIC DNA]</scope>
</reference>
<evidence type="ECO:0000313" key="7">
    <source>
        <dbReference type="Proteomes" id="UP001604277"/>
    </source>
</evidence>
<dbReference type="AlphaFoldDB" id="A0ABD1UCW2"/>
<gene>
    <name evidence="6" type="ORF">Fot_26286</name>
</gene>
<evidence type="ECO:0000313" key="6">
    <source>
        <dbReference type="EMBL" id="KAL2522363.1"/>
    </source>
</evidence>